<evidence type="ECO:0008006" key="3">
    <source>
        <dbReference type="Google" id="ProtNLM"/>
    </source>
</evidence>
<organism evidence="1 2">
    <name type="scientific">Halomarina rubra</name>
    <dbReference type="NCBI Taxonomy" id="2071873"/>
    <lineage>
        <taxon>Archaea</taxon>
        <taxon>Methanobacteriati</taxon>
        <taxon>Methanobacteriota</taxon>
        <taxon>Stenosarchaea group</taxon>
        <taxon>Halobacteria</taxon>
        <taxon>Halobacteriales</taxon>
        <taxon>Natronomonadaceae</taxon>
        <taxon>Halomarina</taxon>
    </lineage>
</organism>
<evidence type="ECO:0000313" key="1">
    <source>
        <dbReference type="EMBL" id="MFD1512855.1"/>
    </source>
</evidence>
<dbReference type="Proteomes" id="UP001597187">
    <property type="component" value="Unassembled WGS sequence"/>
</dbReference>
<reference evidence="1 2" key="1">
    <citation type="journal article" date="2019" name="Int. J. Syst. Evol. Microbiol.">
        <title>The Global Catalogue of Microorganisms (GCM) 10K type strain sequencing project: providing services to taxonomists for standard genome sequencing and annotation.</title>
        <authorList>
            <consortium name="The Broad Institute Genomics Platform"/>
            <consortium name="The Broad Institute Genome Sequencing Center for Infectious Disease"/>
            <person name="Wu L."/>
            <person name="Ma J."/>
        </authorList>
    </citation>
    <scope>NUCLEOTIDE SEQUENCE [LARGE SCALE GENOMIC DNA]</scope>
    <source>
        <strain evidence="1 2">CGMCC 1.12563</strain>
    </source>
</reference>
<dbReference type="EMBL" id="JBHUDC010000003">
    <property type="protein sequence ID" value="MFD1512855.1"/>
    <property type="molecule type" value="Genomic_DNA"/>
</dbReference>
<proteinExistence type="predicted"/>
<evidence type="ECO:0000313" key="2">
    <source>
        <dbReference type="Proteomes" id="UP001597187"/>
    </source>
</evidence>
<sequence>MHTDRFGRLLLAVAVTLALPLGGCLTLDPSVDAAVADSTVFDDIAATESWSGSGVRVVATLASTPNASEVTTVSVVRANGDPYHTTQLEPGQSRVVLSLPAHERVTLVAINSVNSTTVERLNVTTGGDRVV</sequence>
<dbReference type="RefSeq" id="WP_250872830.1">
    <property type="nucleotide sequence ID" value="NZ_JALXFV010000003.1"/>
</dbReference>
<keyword evidence="2" id="KW-1185">Reference proteome</keyword>
<comment type="caution">
    <text evidence="1">The sequence shown here is derived from an EMBL/GenBank/DDBJ whole genome shotgun (WGS) entry which is preliminary data.</text>
</comment>
<gene>
    <name evidence="1" type="ORF">ACFSBT_06125</name>
</gene>
<dbReference type="AlphaFoldDB" id="A0ABD6ATI5"/>
<protein>
    <recommendedName>
        <fullName evidence="3">Carboxypeptidase regulatory-like domain-containing protein</fullName>
    </recommendedName>
</protein>
<name>A0ABD6ATI5_9EURY</name>
<accession>A0ABD6ATI5</accession>